<evidence type="ECO:0000256" key="1">
    <source>
        <dbReference type="SAM" id="Phobius"/>
    </source>
</evidence>
<protein>
    <submittedName>
        <fullName evidence="2 3">Uncharacterized protein</fullName>
    </submittedName>
</protein>
<dbReference type="PaxDb" id="55529-EKX44839"/>
<proteinExistence type="predicted"/>
<evidence type="ECO:0000313" key="4">
    <source>
        <dbReference type="Proteomes" id="UP000011087"/>
    </source>
</evidence>
<dbReference type="AlphaFoldDB" id="L1J9R5"/>
<reference evidence="3" key="3">
    <citation type="submission" date="2015-06" db="UniProtKB">
        <authorList>
            <consortium name="EnsemblProtists"/>
        </authorList>
    </citation>
    <scope>IDENTIFICATION</scope>
</reference>
<keyword evidence="1" id="KW-1133">Transmembrane helix</keyword>
<feature type="transmembrane region" description="Helical" evidence="1">
    <location>
        <begin position="145"/>
        <end position="164"/>
    </location>
</feature>
<keyword evidence="1" id="KW-0472">Membrane</keyword>
<dbReference type="Proteomes" id="UP000011087">
    <property type="component" value="Unassembled WGS sequence"/>
</dbReference>
<sequence>MKQSYTPVDVRPERTQSLSPFTARQRIFDEEESELDMSVFANNKGDQIEELAYKQAFYTTVFLSAAAILWAVVYFNYLLLSVYFTPITWAVLCSIPLRRWQNKLLKEIERERFLLLIVWRISKGLLKMPESLLSFDFSRSALEKITGDALTGCLVLACAIWVAISRPVEWLGWGPGILFFSLLFLVHPLIVLGFNIAIPICSSIICRIVPFKVLRT</sequence>
<dbReference type="EMBL" id="JH993002">
    <property type="protein sequence ID" value="EKX44839.1"/>
    <property type="molecule type" value="Genomic_DNA"/>
</dbReference>
<accession>L1J9R5</accession>
<feature type="transmembrane region" description="Helical" evidence="1">
    <location>
        <begin position="56"/>
        <end position="74"/>
    </location>
</feature>
<organism evidence="2">
    <name type="scientific">Guillardia theta (strain CCMP2712)</name>
    <name type="common">Cryptophyte</name>
    <dbReference type="NCBI Taxonomy" id="905079"/>
    <lineage>
        <taxon>Eukaryota</taxon>
        <taxon>Cryptophyceae</taxon>
        <taxon>Pyrenomonadales</taxon>
        <taxon>Geminigeraceae</taxon>
        <taxon>Guillardia</taxon>
    </lineage>
</organism>
<dbReference type="GeneID" id="17301533"/>
<dbReference type="KEGG" id="gtt:GUITHDRAFT_152878"/>
<feature type="transmembrane region" description="Helical" evidence="1">
    <location>
        <begin position="176"/>
        <end position="198"/>
    </location>
</feature>
<reference evidence="2 4" key="1">
    <citation type="journal article" date="2012" name="Nature">
        <title>Algal genomes reveal evolutionary mosaicism and the fate of nucleomorphs.</title>
        <authorList>
            <consortium name="DOE Joint Genome Institute"/>
            <person name="Curtis B.A."/>
            <person name="Tanifuji G."/>
            <person name="Burki F."/>
            <person name="Gruber A."/>
            <person name="Irimia M."/>
            <person name="Maruyama S."/>
            <person name="Arias M.C."/>
            <person name="Ball S.G."/>
            <person name="Gile G.H."/>
            <person name="Hirakawa Y."/>
            <person name="Hopkins J.F."/>
            <person name="Kuo A."/>
            <person name="Rensing S.A."/>
            <person name="Schmutz J."/>
            <person name="Symeonidi A."/>
            <person name="Elias M."/>
            <person name="Eveleigh R.J."/>
            <person name="Herman E.K."/>
            <person name="Klute M.J."/>
            <person name="Nakayama T."/>
            <person name="Obornik M."/>
            <person name="Reyes-Prieto A."/>
            <person name="Armbrust E.V."/>
            <person name="Aves S.J."/>
            <person name="Beiko R.G."/>
            <person name="Coutinho P."/>
            <person name="Dacks J.B."/>
            <person name="Durnford D.G."/>
            <person name="Fast N.M."/>
            <person name="Green B.R."/>
            <person name="Grisdale C.J."/>
            <person name="Hempel F."/>
            <person name="Henrissat B."/>
            <person name="Hoppner M.P."/>
            <person name="Ishida K."/>
            <person name="Kim E."/>
            <person name="Koreny L."/>
            <person name="Kroth P.G."/>
            <person name="Liu Y."/>
            <person name="Malik S.B."/>
            <person name="Maier U.G."/>
            <person name="McRose D."/>
            <person name="Mock T."/>
            <person name="Neilson J.A."/>
            <person name="Onodera N.T."/>
            <person name="Poole A.M."/>
            <person name="Pritham E.J."/>
            <person name="Richards T.A."/>
            <person name="Rocap G."/>
            <person name="Roy S.W."/>
            <person name="Sarai C."/>
            <person name="Schaack S."/>
            <person name="Shirato S."/>
            <person name="Slamovits C.H."/>
            <person name="Spencer D.F."/>
            <person name="Suzuki S."/>
            <person name="Worden A.Z."/>
            <person name="Zauner S."/>
            <person name="Barry K."/>
            <person name="Bell C."/>
            <person name="Bharti A.K."/>
            <person name="Crow J.A."/>
            <person name="Grimwood J."/>
            <person name="Kramer R."/>
            <person name="Lindquist E."/>
            <person name="Lucas S."/>
            <person name="Salamov A."/>
            <person name="McFadden G.I."/>
            <person name="Lane C.E."/>
            <person name="Keeling P.J."/>
            <person name="Gray M.W."/>
            <person name="Grigoriev I.V."/>
            <person name="Archibald J.M."/>
        </authorList>
    </citation>
    <scope>NUCLEOTIDE SEQUENCE</scope>
    <source>
        <strain evidence="2 4">CCMP2712</strain>
    </source>
</reference>
<dbReference type="RefSeq" id="XP_005831819.1">
    <property type="nucleotide sequence ID" value="XM_005831762.1"/>
</dbReference>
<evidence type="ECO:0000313" key="3">
    <source>
        <dbReference type="EnsemblProtists" id="EKX44839"/>
    </source>
</evidence>
<name>L1J9R5_GUITC</name>
<keyword evidence="1" id="KW-0812">Transmembrane</keyword>
<keyword evidence="4" id="KW-1185">Reference proteome</keyword>
<gene>
    <name evidence="2" type="ORF">GUITHDRAFT_152878</name>
</gene>
<dbReference type="HOGENOM" id="CLU_1279783_0_0_1"/>
<evidence type="ECO:0000313" key="2">
    <source>
        <dbReference type="EMBL" id="EKX44839.1"/>
    </source>
</evidence>
<dbReference type="EnsemblProtists" id="EKX44839">
    <property type="protein sequence ID" value="EKX44839"/>
    <property type="gene ID" value="GUITHDRAFT_152878"/>
</dbReference>
<reference evidence="4" key="2">
    <citation type="submission" date="2012-11" db="EMBL/GenBank/DDBJ databases">
        <authorList>
            <person name="Kuo A."/>
            <person name="Curtis B.A."/>
            <person name="Tanifuji G."/>
            <person name="Burki F."/>
            <person name="Gruber A."/>
            <person name="Irimia M."/>
            <person name="Maruyama S."/>
            <person name="Arias M.C."/>
            <person name="Ball S.G."/>
            <person name="Gile G.H."/>
            <person name="Hirakawa Y."/>
            <person name="Hopkins J.F."/>
            <person name="Rensing S.A."/>
            <person name="Schmutz J."/>
            <person name="Symeonidi A."/>
            <person name="Elias M."/>
            <person name="Eveleigh R.J."/>
            <person name="Herman E.K."/>
            <person name="Klute M.J."/>
            <person name="Nakayama T."/>
            <person name="Obornik M."/>
            <person name="Reyes-Prieto A."/>
            <person name="Armbrust E.V."/>
            <person name="Aves S.J."/>
            <person name="Beiko R.G."/>
            <person name="Coutinho P."/>
            <person name="Dacks J.B."/>
            <person name="Durnford D.G."/>
            <person name="Fast N.M."/>
            <person name="Green B.R."/>
            <person name="Grisdale C."/>
            <person name="Hempe F."/>
            <person name="Henrissat B."/>
            <person name="Hoppner M.P."/>
            <person name="Ishida K.-I."/>
            <person name="Kim E."/>
            <person name="Koreny L."/>
            <person name="Kroth P.G."/>
            <person name="Liu Y."/>
            <person name="Malik S.-B."/>
            <person name="Maier U.G."/>
            <person name="McRose D."/>
            <person name="Mock T."/>
            <person name="Neilson J.A."/>
            <person name="Onodera N.T."/>
            <person name="Poole A.M."/>
            <person name="Pritham E.J."/>
            <person name="Richards T.A."/>
            <person name="Rocap G."/>
            <person name="Roy S.W."/>
            <person name="Sarai C."/>
            <person name="Schaack S."/>
            <person name="Shirato S."/>
            <person name="Slamovits C.H."/>
            <person name="Spencer D.F."/>
            <person name="Suzuki S."/>
            <person name="Worden A.Z."/>
            <person name="Zauner S."/>
            <person name="Barry K."/>
            <person name="Bell C."/>
            <person name="Bharti A.K."/>
            <person name="Crow J.A."/>
            <person name="Grimwood J."/>
            <person name="Kramer R."/>
            <person name="Lindquist E."/>
            <person name="Lucas S."/>
            <person name="Salamov A."/>
            <person name="McFadden G.I."/>
            <person name="Lane C.E."/>
            <person name="Keeling P.J."/>
            <person name="Gray M.W."/>
            <person name="Grigoriev I.V."/>
            <person name="Archibald J.M."/>
        </authorList>
    </citation>
    <scope>NUCLEOTIDE SEQUENCE</scope>
    <source>
        <strain evidence="4">CCMP2712</strain>
    </source>
</reference>
<dbReference type="OrthoDB" id="5970161at2759"/>